<keyword evidence="1" id="KW-0378">Hydrolase</keyword>
<protein>
    <recommendedName>
        <fullName evidence="1">Isoaspartyl dipeptidase</fullName>
        <ecNumber evidence="1">3.4.19.-</ecNumber>
    </recommendedName>
</protein>
<evidence type="ECO:0000256" key="3">
    <source>
        <dbReference type="PIRSR" id="PIRSR001238-3"/>
    </source>
</evidence>
<feature type="binding site" evidence="3">
    <location>
        <position position="277"/>
    </location>
    <ligand>
        <name>Zn(2+)</name>
        <dbReference type="ChEBI" id="CHEBI:29105"/>
        <label>1</label>
        <note>catalytic</note>
    </ligand>
</feature>
<dbReference type="PANTHER" id="PTHR11647:SF1">
    <property type="entry name" value="COLLAPSIN RESPONSE MEDIATOR PROTEIN"/>
    <property type="match status" value="1"/>
</dbReference>
<comment type="subcellular location">
    <subcellularLocation>
        <location evidence="1">Cytoplasm</location>
    </subcellularLocation>
</comment>
<dbReference type="InterPro" id="IPR006680">
    <property type="entry name" value="Amidohydro-rel"/>
</dbReference>
<comment type="PTM">
    <text evidence="1">Carboxylation allows a single lysine to coordinate two zinc ions.</text>
</comment>
<dbReference type="InterPro" id="IPR011059">
    <property type="entry name" value="Metal-dep_hydrolase_composite"/>
</dbReference>
<dbReference type="GO" id="GO:0016810">
    <property type="term" value="F:hydrolase activity, acting on carbon-nitrogen (but not peptide) bonds"/>
    <property type="evidence" value="ECO:0007669"/>
    <property type="project" value="InterPro"/>
</dbReference>
<evidence type="ECO:0000259" key="5">
    <source>
        <dbReference type="Pfam" id="PF01979"/>
    </source>
</evidence>
<feature type="binding site" description="via carbamate group" evidence="3">
    <location>
        <position position="154"/>
    </location>
    <ligand>
        <name>Zn(2+)</name>
        <dbReference type="ChEBI" id="CHEBI:29105"/>
        <label>2</label>
        <note>catalytic</note>
    </ligand>
</feature>
<dbReference type="InterPro" id="IPR050378">
    <property type="entry name" value="Metallo-dep_Hydrolases_sf"/>
</dbReference>
<dbReference type="EMBL" id="FOUT01000001">
    <property type="protein sequence ID" value="SFM43069.1"/>
    <property type="molecule type" value="Genomic_DNA"/>
</dbReference>
<dbReference type="GO" id="GO:0005737">
    <property type="term" value="C:cytoplasm"/>
    <property type="evidence" value="ECO:0007669"/>
    <property type="project" value="UniProtKB-SubCell"/>
</dbReference>
<evidence type="ECO:0000256" key="2">
    <source>
        <dbReference type="PIRSR" id="PIRSR001238-1"/>
    </source>
</evidence>
<reference evidence="7" key="1">
    <citation type="submission" date="2016-10" db="EMBL/GenBank/DDBJ databases">
        <authorList>
            <person name="Varghese N."/>
            <person name="Submissions S."/>
        </authorList>
    </citation>
    <scope>NUCLEOTIDE SEQUENCE [LARGE SCALE GENOMIC DNA]</scope>
    <source>
        <strain evidence="7">DSM 4002</strain>
    </source>
</reference>
<evidence type="ECO:0000256" key="1">
    <source>
        <dbReference type="PIRNR" id="PIRNR001238"/>
    </source>
</evidence>
<feature type="binding site" evidence="3">
    <location>
        <position position="60"/>
    </location>
    <ligand>
        <name>Zn(2+)</name>
        <dbReference type="ChEBI" id="CHEBI:29105"/>
        <label>1</label>
        <note>catalytic</note>
    </ligand>
</feature>
<proteinExistence type="inferred from homology"/>
<comment type="function">
    <text evidence="1">Catalyzes the hydrolytic cleavage of a subset of L-isoaspartyl (L-beta-aspartyl) dipeptides. Used to degrade proteins damaged by L-isoaspartyl residues formation.</text>
</comment>
<feature type="binding site" description="via carbamate group" evidence="3">
    <location>
        <position position="154"/>
    </location>
    <ligand>
        <name>Zn(2+)</name>
        <dbReference type="ChEBI" id="CHEBI:29105"/>
        <label>1</label>
        <note>catalytic</note>
    </ligand>
</feature>
<feature type="binding site" evidence="3">
    <location>
        <position position="222"/>
    </location>
    <ligand>
        <name>Zn(2+)</name>
        <dbReference type="ChEBI" id="CHEBI:29105"/>
        <label>2</label>
        <note>catalytic</note>
    </ligand>
</feature>
<dbReference type="RefSeq" id="WP_024982486.1">
    <property type="nucleotide sequence ID" value="NZ_CBCRUM010000019.1"/>
</dbReference>
<feature type="binding site" evidence="3">
    <location>
        <position position="62"/>
    </location>
    <ligand>
        <name>Zn(2+)</name>
        <dbReference type="ChEBI" id="CHEBI:29105"/>
        <label>1</label>
        <note>catalytic</note>
    </ligand>
</feature>
<keyword evidence="1" id="KW-0645">Protease</keyword>
<dbReference type="AlphaFoldDB" id="A0A1I4QSR0"/>
<comment type="cofactor">
    <cofactor evidence="1 3">
        <name>Zn(2+)</name>
        <dbReference type="ChEBI" id="CHEBI:29105"/>
    </cofactor>
    <text evidence="1 3">Binds 2 Zn(2+) ions per subunit.</text>
</comment>
<dbReference type="PIRSF" id="PIRSF001238">
    <property type="entry name" value="IadA"/>
    <property type="match status" value="1"/>
</dbReference>
<keyword evidence="1 3" id="KW-0479">Metal-binding</keyword>
<dbReference type="GO" id="GO:0046872">
    <property type="term" value="F:metal ion binding"/>
    <property type="evidence" value="ECO:0007669"/>
    <property type="project" value="UniProtKB-KW"/>
</dbReference>
<sequence>MLKLIQNATVYAPEFLGKKDILIAGEKIVAIEDTIDVSTLFSEVIDFKGKILTPGLIDQHVHITGAGGKHGFGSMTPEIMLSEFIACGTTTVVGLLGTDGSARSIKTLYAKAKSLESEGISAYILTSYFGLDAVTFTQSIQDDMIFIDKVVGCKVAISDERSSYPEAIDLLRELKQVRVGGLIAGKKGILHIHLGALSSRMDVLLELVQKYEFPIEHISPTHVGRTLPLFEQAIEFAKLGGMIDITSGGTKYTDPYKSVLYALEKGVSIDKMTFSSDGNAGIGIVNEQGVTIGFKKAPIHLNLKQVVLLVQEGKLPIEQAFKLITTNPAKNLALKHKGSIKVGFDADFCAFTNDLQLTDVIARGKQMMKDGNIIVYGNFETKN</sequence>
<feature type="active site" description="Proton acceptor" evidence="2">
    <location>
        <position position="277"/>
    </location>
</feature>
<dbReference type="Gene3D" id="3.20.20.140">
    <property type="entry name" value="Metal-dependent hydrolases"/>
    <property type="match status" value="1"/>
</dbReference>
<dbReference type="EC" id="3.4.19.-" evidence="1"/>
<keyword evidence="1 3" id="KW-0862">Zinc</keyword>
<comment type="PTM">
    <text evidence="4">Carbamylation allows a single lysine to coordinate two zinc ions.</text>
</comment>
<keyword evidence="1" id="KW-0482">Metalloprotease</keyword>
<dbReference type="Gene3D" id="2.30.40.10">
    <property type="entry name" value="Urease, subunit C, domain 1"/>
    <property type="match status" value="1"/>
</dbReference>
<feature type="binding site" evidence="3">
    <location>
        <position position="193"/>
    </location>
    <ligand>
        <name>Zn(2+)</name>
        <dbReference type="ChEBI" id="CHEBI:29105"/>
        <label>2</label>
        <note>catalytic</note>
    </ligand>
</feature>
<feature type="modified residue" description="N6-carboxylysine" evidence="4">
    <location>
        <position position="154"/>
    </location>
</feature>
<evidence type="ECO:0000313" key="7">
    <source>
        <dbReference type="Proteomes" id="UP000182961"/>
    </source>
</evidence>
<evidence type="ECO:0000313" key="6">
    <source>
        <dbReference type="EMBL" id="SFM43069.1"/>
    </source>
</evidence>
<dbReference type="GO" id="GO:0006508">
    <property type="term" value="P:proteolysis"/>
    <property type="evidence" value="ECO:0007669"/>
    <property type="project" value="UniProtKB-KW"/>
</dbReference>
<dbReference type="GO" id="GO:0008798">
    <property type="term" value="F:beta-aspartyl-peptidase activity"/>
    <property type="evidence" value="ECO:0007669"/>
    <property type="project" value="InterPro"/>
</dbReference>
<organism evidence="6 7">
    <name type="scientific">Flavobacterium succinicans</name>
    <dbReference type="NCBI Taxonomy" id="29536"/>
    <lineage>
        <taxon>Bacteria</taxon>
        <taxon>Pseudomonadati</taxon>
        <taxon>Bacteroidota</taxon>
        <taxon>Flavobacteriia</taxon>
        <taxon>Flavobacteriales</taxon>
        <taxon>Flavobacteriaceae</taxon>
        <taxon>Flavobacterium</taxon>
    </lineage>
</organism>
<dbReference type="Proteomes" id="UP000182961">
    <property type="component" value="Unassembled WGS sequence"/>
</dbReference>
<gene>
    <name evidence="6" type="ORF">SAMN05444143_10137</name>
</gene>
<dbReference type="SUPFAM" id="SSF51338">
    <property type="entry name" value="Composite domain of metallo-dependent hydrolases"/>
    <property type="match status" value="1"/>
</dbReference>
<comment type="similarity">
    <text evidence="1">Belongs to the peptidase M38 family.</text>
</comment>
<dbReference type="InterPro" id="IPR032466">
    <property type="entry name" value="Metal_Hydrolase"/>
</dbReference>
<dbReference type="PANTHER" id="PTHR11647">
    <property type="entry name" value="HYDRANTOINASE/DIHYDROPYRIMIDINASE FAMILY MEMBER"/>
    <property type="match status" value="1"/>
</dbReference>
<feature type="domain" description="Amidohydrolase-related" evidence="5">
    <location>
        <begin position="51"/>
        <end position="366"/>
    </location>
</feature>
<dbReference type="NCBIfam" id="TIGR01975">
    <property type="entry name" value="isoAsp_dipep"/>
    <property type="match status" value="1"/>
</dbReference>
<dbReference type="eggNOG" id="COG0044">
    <property type="taxonomic scope" value="Bacteria"/>
</dbReference>
<dbReference type="Pfam" id="PF01979">
    <property type="entry name" value="Amidohydro_1"/>
    <property type="match status" value="1"/>
</dbReference>
<dbReference type="InterPro" id="IPR010229">
    <property type="entry name" value="Pept_M38_dipep"/>
</dbReference>
<dbReference type="SUPFAM" id="SSF51556">
    <property type="entry name" value="Metallo-dependent hydrolases"/>
    <property type="match status" value="1"/>
</dbReference>
<accession>A0A1I4QSR0</accession>
<keyword evidence="7" id="KW-1185">Reference proteome</keyword>
<dbReference type="GO" id="GO:0008237">
    <property type="term" value="F:metallopeptidase activity"/>
    <property type="evidence" value="ECO:0007669"/>
    <property type="project" value="UniProtKB-KW"/>
</dbReference>
<evidence type="ECO:0000256" key="4">
    <source>
        <dbReference type="PIRSR" id="PIRSR001238-50"/>
    </source>
</evidence>
<name>A0A1I4QSR0_9FLAO</name>